<evidence type="ECO:0000256" key="2">
    <source>
        <dbReference type="ARBA" id="ARBA00008017"/>
    </source>
</evidence>
<dbReference type="InterPro" id="IPR045276">
    <property type="entry name" value="YbiO_bact"/>
</dbReference>
<dbReference type="InterPro" id="IPR049142">
    <property type="entry name" value="MS_channel_1st"/>
</dbReference>
<dbReference type="RefSeq" id="WP_252444980.1">
    <property type="nucleotide sequence ID" value="NZ_JAGSOV010000072.1"/>
</dbReference>
<name>A0ABT1AAD0_9PSEU</name>
<comment type="subcellular location">
    <subcellularLocation>
        <location evidence="1">Cell membrane</location>
        <topology evidence="1">Multi-pass membrane protein</topology>
    </subcellularLocation>
</comment>
<evidence type="ECO:0000313" key="11">
    <source>
        <dbReference type="EMBL" id="MCO1659885.1"/>
    </source>
</evidence>
<keyword evidence="3" id="KW-1003">Cell membrane</keyword>
<accession>A0ABT1AAD0</accession>
<evidence type="ECO:0000256" key="6">
    <source>
        <dbReference type="ARBA" id="ARBA00023136"/>
    </source>
</evidence>
<dbReference type="PANTHER" id="PTHR30460">
    <property type="entry name" value="MODERATE CONDUCTANCE MECHANOSENSITIVE CHANNEL YBIO"/>
    <property type="match status" value="1"/>
</dbReference>
<dbReference type="InterPro" id="IPR049278">
    <property type="entry name" value="MS_channel_C"/>
</dbReference>
<sequence length="342" mass="35855">MARGLIAPVAAVGAPPEGVCGPRTRIVCAWVYDLTGGDATAAAVADWLLGRPIAIGGVLLAGWVLRWFVRRLVGRGVNRILAQAPVLRRATTSPPRADANGHLPWDEARRAERARAVATAVSSTLSALVWVVTVIAAAGILGLDVGPILASAGLAGVAIAFGAQSLIRDLLAGVFILLEDHFAIGDEVDLGEGVGVVERMTLRETVLRDLDGTVWHVRNGEIDRVGNHSQVWSAAMLDITVAHGTDLATARTVLTAVATEVAATAPFDQEVLEPPEVLGVEALGADGVTLRLLVKTLAGRQFGLQRALLEGIAESFRSHGVELGTRELAVRVRRTAPVPPAD</sequence>
<evidence type="ECO:0000256" key="4">
    <source>
        <dbReference type="ARBA" id="ARBA00022692"/>
    </source>
</evidence>
<dbReference type="InterPro" id="IPR010920">
    <property type="entry name" value="LSM_dom_sf"/>
</dbReference>
<dbReference type="Gene3D" id="3.30.70.100">
    <property type="match status" value="1"/>
</dbReference>
<gene>
    <name evidence="11" type="ORF">KDL28_32970</name>
</gene>
<comment type="similarity">
    <text evidence="2">Belongs to the MscS (TC 1.A.23) family.</text>
</comment>
<feature type="transmembrane region" description="Helical" evidence="7">
    <location>
        <begin position="148"/>
        <end position="167"/>
    </location>
</feature>
<dbReference type="InterPro" id="IPR023408">
    <property type="entry name" value="MscS_beta-dom_sf"/>
</dbReference>
<protein>
    <submittedName>
        <fullName evidence="11">Mechanosensitive ion channel family protein</fullName>
    </submittedName>
</protein>
<dbReference type="Proteomes" id="UP001165283">
    <property type="component" value="Unassembled WGS sequence"/>
</dbReference>
<dbReference type="Pfam" id="PF21082">
    <property type="entry name" value="MS_channel_3rd"/>
    <property type="match status" value="1"/>
</dbReference>
<reference evidence="11" key="1">
    <citation type="submission" date="2021-04" db="EMBL/GenBank/DDBJ databases">
        <title>Pseudonocardia sp. nov., isolated from sandy soil of mangrove forest.</title>
        <authorList>
            <person name="Zan Z."/>
            <person name="Huang R."/>
            <person name="Liu W."/>
        </authorList>
    </citation>
    <scope>NUCLEOTIDE SEQUENCE</scope>
    <source>
        <strain evidence="11">S2-4</strain>
    </source>
</reference>
<dbReference type="SUPFAM" id="SSF50182">
    <property type="entry name" value="Sm-like ribonucleoproteins"/>
    <property type="match status" value="1"/>
</dbReference>
<dbReference type="Pfam" id="PF00924">
    <property type="entry name" value="MS_channel_2nd"/>
    <property type="match status" value="1"/>
</dbReference>
<feature type="domain" description="Mechanosensitive ion channel transmembrane helices 2/3" evidence="10">
    <location>
        <begin position="125"/>
        <end position="164"/>
    </location>
</feature>
<feature type="domain" description="Mechanosensitive ion channel MscS" evidence="8">
    <location>
        <begin position="166"/>
        <end position="223"/>
    </location>
</feature>
<dbReference type="InterPro" id="IPR011066">
    <property type="entry name" value="MscS_channel_C_sf"/>
</dbReference>
<evidence type="ECO:0000256" key="7">
    <source>
        <dbReference type="SAM" id="Phobius"/>
    </source>
</evidence>
<feature type="domain" description="Mechanosensitive ion channel MscS C-terminal" evidence="9">
    <location>
        <begin position="237"/>
        <end position="323"/>
    </location>
</feature>
<feature type="transmembrane region" description="Helical" evidence="7">
    <location>
        <begin position="48"/>
        <end position="69"/>
    </location>
</feature>
<dbReference type="Gene3D" id="1.10.287.1260">
    <property type="match status" value="1"/>
</dbReference>
<evidence type="ECO:0000259" key="9">
    <source>
        <dbReference type="Pfam" id="PF21082"/>
    </source>
</evidence>
<evidence type="ECO:0000313" key="12">
    <source>
        <dbReference type="Proteomes" id="UP001165283"/>
    </source>
</evidence>
<dbReference type="Pfam" id="PF21088">
    <property type="entry name" value="MS_channel_1st"/>
    <property type="match status" value="1"/>
</dbReference>
<dbReference type="SUPFAM" id="SSF82689">
    <property type="entry name" value="Mechanosensitive channel protein MscS (YggB), C-terminal domain"/>
    <property type="match status" value="1"/>
</dbReference>
<evidence type="ECO:0000259" key="10">
    <source>
        <dbReference type="Pfam" id="PF21088"/>
    </source>
</evidence>
<proteinExistence type="inferred from homology"/>
<dbReference type="Gene3D" id="2.30.30.60">
    <property type="match status" value="1"/>
</dbReference>
<keyword evidence="6 7" id="KW-0472">Membrane</keyword>
<organism evidence="11 12">
    <name type="scientific">Pseudonocardia humida</name>
    <dbReference type="NCBI Taxonomy" id="2800819"/>
    <lineage>
        <taxon>Bacteria</taxon>
        <taxon>Bacillati</taxon>
        <taxon>Actinomycetota</taxon>
        <taxon>Actinomycetes</taxon>
        <taxon>Pseudonocardiales</taxon>
        <taxon>Pseudonocardiaceae</taxon>
        <taxon>Pseudonocardia</taxon>
    </lineage>
</organism>
<keyword evidence="4 7" id="KW-0812">Transmembrane</keyword>
<dbReference type="PANTHER" id="PTHR30460:SF0">
    <property type="entry name" value="MODERATE CONDUCTANCE MECHANOSENSITIVE CHANNEL YBIO"/>
    <property type="match status" value="1"/>
</dbReference>
<evidence type="ECO:0000256" key="1">
    <source>
        <dbReference type="ARBA" id="ARBA00004651"/>
    </source>
</evidence>
<dbReference type="InterPro" id="IPR006685">
    <property type="entry name" value="MscS_channel_2nd"/>
</dbReference>
<evidence type="ECO:0000256" key="5">
    <source>
        <dbReference type="ARBA" id="ARBA00022989"/>
    </source>
</evidence>
<dbReference type="SUPFAM" id="SSF82861">
    <property type="entry name" value="Mechanosensitive channel protein MscS (YggB), transmembrane region"/>
    <property type="match status" value="1"/>
</dbReference>
<keyword evidence="12" id="KW-1185">Reference proteome</keyword>
<dbReference type="InterPro" id="IPR011014">
    <property type="entry name" value="MscS_channel_TM-2"/>
</dbReference>
<dbReference type="EMBL" id="JAGSOV010000072">
    <property type="protein sequence ID" value="MCO1659885.1"/>
    <property type="molecule type" value="Genomic_DNA"/>
</dbReference>
<comment type="caution">
    <text evidence="11">The sequence shown here is derived from an EMBL/GenBank/DDBJ whole genome shotgun (WGS) entry which is preliminary data.</text>
</comment>
<feature type="transmembrane region" description="Helical" evidence="7">
    <location>
        <begin position="117"/>
        <end position="142"/>
    </location>
</feature>
<keyword evidence="5 7" id="KW-1133">Transmembrane helix</keyword>
<evidence type="ECO:0000256" key="3">
    <source>
        <dbReference type="ARBA" id="ARBA00022475"/>
    </source>
</evidence>
<evidence type="ECO:0000259" key="8">
    <source>
        <dbReference type="Pfam" id="PF00924"/>
    </source>
</evidence>